<dbReference type="EMBL" id="QTSX02001473">
    <property type="protein sequence ID" value="KAJ9081489.1"/>
    <property type="molecule type" value="Genomic_DNA"/>
</dbReference>
<organism evidence="1 2">
    <name type="scientific">Entomophthora muscae</name>
    <dbReference type="NCBI Taxonomy" id="34485"/>
    <lineage>
        <taxon>Eukaryota</taxon>
        <taxon>Fungi</taxon>
        <taxon>Fungi incertae sedis</taxon>
        <taxon>Zoopagomycota</taxon>
        <taxon>Entomophthoromycotina</taxon>
        <taxon>Entomophthoromycetes</taxon>
        <taxon>Entomophthorales</taxon>
        <taxon>Entomophthoraceae</taxon>
        <taxon>Entomophthora</taxon>
    </lineage>
</organism>
<accession>A0ACC2U3A5</accession>
<evidence type="ECO:0000313" key="2">
    <source>
        <dbReference type="Proteomes" id="UP001165960"/>
    </source>
</evidence>
<name>A0ACC2U3A5_9FUNG</name>
<comment type="caution">
    <text evidence="1">The sequence shown here is derived from an EMBL/GenBank/DDBJ whole genome shotgun (WGS) entry which is preliminary data.</text>
</comment>
<reference evidence="1" key="1">
    <citation type="submission" date="2022-04" db="EMBL/GenBank/DDBJ databases">
        <title>Genome of the entomopathogenic fungus Entomophthora muscae.</title>
        <authorList>
            <person name="Elya C."/>
            <person name="Lovett B.R."/>
            <person name="Lee E."/>
            <person name="Macias A.M."/>
            <person name="Hajek A.E."/>
            <person name="De Bivort B.L."/>
            <person name="Kasson M.T."/>
            <person name="De Fine Licht H.H."/>
            <person name="Stajich J.E."/>
        </authorList>
    </citation>
    <scope>NUCLEOTIDE SEQUENCE</scope>
    <source>
        <strain evidence="1">Berkeley</strain>
    </source>
</reference>
<proteinExistence type="predicted"/>
<evidence type="ECO:0000313" key="1">
    <source>
        <dbReference type="EMBL" id="KAJ9081489.1"/>
    </source>
</evidence>
<keyword evidence="2" id="KW-1185">Reference proteome</keyword>
<sequence length="89" mass="9613">MSEADVPTSPASGAKSFMNSVSLWSGRGSEANKSPNCPSPKEGEDTTRKFLKPDSVFSNNPPSPIVMKNSHSSDPILTPNRWKHPGLFL</sequence>
<protein>
    <submittedName>
        <fullName evidence="1">Uncharacterized protein</fullName>
    </submittedName>
</protein>
<dbReference type="Proteomes" id="UP001165960">
    <property type="component" value="Unassembled WGS sequence"/>
</dbReference>
<gene>
    <name evidence="1" type="ORF">DSO57_1014035</name>
</gene>